<evidence type="ECO:0000313" key="3">
    <source>
        <dbReference type="Proteomes" id="UP000541033"/>
    </source>
</evidence>
<evidence type="ECO:0000256" key="1">
    <source>
        <dbReference type="SAM" id="Phobius"/>
    </source>
</evidence>
<dbReference type="Proteomes" id="UP000541033">
    <property type="component" value="Unassembled WGS sequence"/>
</dbReference>
<keyword evidence="1" id="KW-0472">Membrane</keyword>
<feature type="transmembrane region" description="Helical" evidence="1">
    <location>
        <begin position="445"/>
        <end position="463"/>
    </location>
</feature>
<dbReference type="RefSeq" id="WP_208402469.1">
    <property type="nucleotide sequence ID" value="NZ_JAAMOX010000001.1"/>
</dbReference>
<feature type="transmembrane region" description="Helical" evidence="1">
    <location>
        <begin position="131"/>
        <end position="151"/>
    </location>
</feature>
<accession>A0A7X5R1S9</accession>
<keyword evidence="1" id="KW-0812">Transmembrane</keyword>
<feature type="transmembrane region" description="Helical" evidence="1">
    <location>
        <begin position="414"/>
        <end position="430"/>
    </location>
</feature>
<dbReference type="PANTHER" id="PTHR30282">
    <property type="entry name" value="P-AMINOBENZOYL GLUTAMATE TRANSPORTER"/>
    <property type="match status" value="1"/>
</dbReference>
<feature type="transmembrane region" description="Helical" evidence="1">
    <location>
        <begin position="475"/>
        <end position="500"/>
    </location>
</feature>
<feature type="transmembrane region" description="Helical" evidence="1">
    <location>
        <begin position="178"/>
        <end position="198"/>
    </location>
</feature>
<feature type="transmembrane region" description="Helical" evidence="1">
    <location>
        <begin position="302"/>
        <end position="327"/>
    </location>
</feature>
<feature type="transmembrane region" description="Helical" evidence="1">
    <location>
        <begin position="157"/>
        <end position="173"/>
    </location>
</feature>
<dbReference type="InterPro" id="IPR004697">
    <property type="entry name" value="AbgT"/>
</dbReference>
<dbReference type="PANTHER" id="PTHR30282:SF0">
    <property type="entry name" value="P-AMINOBENZOYL-GLUTAMATE TRANSPORT PROTEIN"/>
    <property type="match status" value="1"/>
</dbReference>
<feature type="transmembrane region" description="Helical" evidence="1">
    <location>
        <begin position="37"/>
        <end position="56"/>
    </location>
</feature>
<dbReference type="Pfam" id="PF03806">
    <property type="entry name" value="ABG_transport"/>
    <property type="match status" value="1"/>
</dbReference>
<organism evidence="2 3">
    <name type="scientific">Lysinibacter cavernae</name>
    <dbReference type="NCBI Taxonomy" id="1640652"/>
    <lineage>
        <taxon>Bacteria</taxon>
        <taxon>Bacillati</taxon>
        <taxon>Actinomycetota</taxon>
        <taxon>Actinomycetes</taxon>
        <taxon>Micrococcales</taxon>
        <taxon>Microbacteriaceae</taxon>
        <taxon>Lysinibacter</taxon>
    </lineage>
</organism>
<comment type="caution">
    <text evidence="2">The sequence shown here is derived from an EMBL/GenBank/DDBJ whole genome shotgun (WGS) entry which is preliminary data.</text>
</comment>
<sequence>MARTKGASVEPQQSAGAMQSLLNWVERAGNKVPHPSIIFLVLIGIIMILSAIFAALGTSVSFEQANPLLGQVEEVTVHVRSLLDAEGLQFVFTSPVQNFSNFAVVGVVIVAMIGVGMAEESGLIGAMIRKLVLITHPSLITVTVVFLGLLSSIATDAGYLVLIPLGAAIYHSVGRHPLAGLAAAFAGVSAGFAVNVLVTPLDGMLVEVTNEAIALIDPSVSIGVMSNFWFELASVVLLTVVFTFVSDRIVEPRLGKYDGPKPEGDSTLSVAEKRGLKFAGFGTLAVAVGIAALSAWPGAPLWGYLLDSLIMIIMIVFLVAGICYGIGTGTVKNSMDVINPIVKTISGLAGLIFLLLVIAQFIAYFNYSNLATVAAVELGDWLEESGLGAIPLLLGFVVVILLLDIVMVGALPKWAIFAPIFVPLFLRLGVEPDAVLAAYRLGDSPMNVITPLMPYFAVIVAFGERYRKNIGVGTIVSMMLPYTAIAIVAWVIMFTIWLLVGIPFGF</sequence>
<feature type="transmembrane region" description="Helical" evidence="1">
    <location>
        <begin position="99"/>
        <end position="119"/>
    </location>
</feature>
<name>A0A7X5R1S9_9MICO</name>
<dbReference type="EMBL" id="JAAMOX010000001">
    <property type="protein sequence ID" value="NIH53795.1"/>
    <property type="molecule type" value="Genomic_DNA"/>
</dbReference>
<evidence type="ECO:0000313" key="2">
    <source>
        <dbReference type="EMBL" id="NIH53795.1"/>
    </source>
</evidence>
<reference evidence="2 3" key="1">
    <citation type="submission" date="2020-02" db="EMBL/GenBank/DDBJ databases">
        <title>Sequencing the genomes of 1000 actinobacteria strains.</title>
        <authorList>
            <person name="Klenk H.-P."/>
        </authorList>
    </citation>
    <scope>NUCLEOTIDE SEQUENCE [LARGE SCALE GENOMIC DNA]</scope>
    <source>
        <strain evidence="2 3">DSM 27960</strain>
    </source>
</reference>
<dbReference type="GO" id="GO:0015558">
    <property type="term" value="F:secondary active p-aminobenzoyl-glutamate transmembrane transporter activity"/>
    <property type="evidence" value="ECO:0007669"/>
    <property type="project" value="InterPro"/>
</dbReference>
<feature type="transmembrane region" description="Helical" evidence="1">
    <location>
        <begin position="228"/>
        <end position="246"/>
    </location>
</feature>
<protein>
    <submittedName>
        <fullName evidence="2">Aminobenzoyl-glutamate transport protein</fullName>
    </submittedName>
</protein>
<feature type="transmembrane region" description="Helical" evidence="1">
    <location>
        <begin position="278"/>
        <end position="296"/>
    </location>
</feature>
<dbReference type="AlphaFoldDB" id="A0A7X5R1S9"/>
<keyword evidence="3" id="KW-1185">Reference proteome</keyword>
<keyword evidence="1" id="KW-1133">Transmembrane helix</keyword>
<feature type="transmembrane region" description="Helical" evidence="1">
    <location>
        <begin position="387"/>
        <end position="407"/>
    </location>
</feature>
<dbReference type="GO" id="GO:1902604">
    <property type="term" value="P:p-aminobenzoyl-glutamate transmembrane transport"/>
    <property type="evidence" value="ECO:0007669"/>
    <property type="project" value="InterPro"/>
</dbReference>
<proteinExistence type="predicted"/>
<gene>
    <name evidence="2" type="ORF">FHX76_001663</name>
</gene>
<feature type="transmembrane region" description="Helical" evidence="1">
    <location>
        <begin position="348"/>
        <end position="367"/>
    </location>
</feature>